<comment type="caution">
    <text evidence="1">The sequence shown here is derived from an EMBL/GenBank/DDBJ whole genome shotgun (WGS) entry which is preliminary data.</text>
</comment>
<organism evidence="1 2">
    <name type="scientific">Ladona fulva</name>
    <name type="common">Scarce chaser dragonfly</name>
    <name type="synonym">Libellula fulva</name>
    <dbReference type="NCBI Taxonomy" id="123851"/>
    <lineage>
        <taxon>Eukaryota</taxon>
        <taxon>Metazoa</taxon>
        <taxon>Ecdysozoa</taxon>
        <taxon>Arthropoda</taxon>
        <taxon>Hexapoda</taxon>
        <taxon>Insecta</taxon>
        <taxon>Pterygota</taxon>
        <taxon>Palaeoptera</taxon>
        <taxon>Odonata</taxon>
        <taxon>Epiprocta</taxon>
        <taxon>Anisoptera</taxon>
        <taxon>Libelluloidea</taxon>
        <taxon>Libellulidae</taxon>
        <taxon>Ladona</taxon>
    </lineage>
</organism>
<dbReference type="Proteomes" id="UP000792457">
    <property type="component" value="Unassembled WGS sequence"/>
</dbReference>
<keyword evidence="2" id="KW-1185">Reference proteome</keyword>
<reference evidence="1" key="2">
    <citation type="submission" date="2017-10" db="EMBL/GenBank/DDBJ databases">
        <title>Ladona fulva Genome sequencing and assembly.</title>
        <authorList>
            <person name="Murali S."/>
            <person name="Richards S."/>
            <person name="Bandaranaike D."/>
            <person name="Bellair M."/>
            <person name="Blankenburg K."/>
            <person name="Chao H."/>
            <person name="Dinh H."/>
            <person name="Doddapaneni H."/>
            <person name="Dugan-Rocha S."/>
            <person name="Elkadiri S."/>
            <person name="Gnanaolivu R."/>
            <person name="Hernandez B."/>
            <person name="Skinner E."/>
            <person name="Javaid M."/>
            <person name="Lee S."/>
            <person name="Li M."/>
            <person name="Ming W."/>
            <person name="Munidasa M."/>
            <person name="Muniz J."/>
            <person name="Nguyen L."/>
            <person name="Hughes D."/>
            <person name="Osuji N."/>
            <person name="Pu L.-L."/>
            <person name="Puazo M."/>
            <person name="Qu C."/>
            <person name="Quiroz J."/>
            <person name="Raj R."/>
            <person name="Weissenberger G."/>
            <person name="Xin Y."/>
            <person name="Zou X."/>
            <person name="Han Y."/>
            <person name="Worley K."/>
            <person name="Muzny D."/>
            <person name="Gibbs R."/>
        </authorList>
    </citation>
    <scope>NUCLEOTIDE SEQUENCE</scope>
    <source>
        <strain evidence="1">Sampled in the wild</strain>
    </source>
</reference>
<proteinExistence type="predicted"/>
<dbReference type="EMBL" id="KZ308543">
    <property type="protein sequence ID" value="KAG8231209.1"/>
    <property type="molecule type" value="Genomic_DNA"/>
</dbReference>
<evidence type="ECO:0000313" key="1">
    <source>
        <dbReference type="EMBL" id="KAG8231209.1"/>
    </source>
</evidence>
<accession>A0A8K0KBP0</accession>
<sequence length="74" mass="8691">MTSVLSYLVGTMDSVQLFSLQMLRCAGRDSAQDGLRVMRSKTSFRENIWSICQDLISRRLSFYCKLREIWTMLF</sequence>
<name>A0A8K0KBP0_LADFU</name>
<protein>
    <submittedName>
        <fullName evidence="1">Uncharacterized protein</fullName>
    </submittedName>
</protein>
<gene>
    <name evidence="1" type="ORF">J437_LFUL010906</name>
</gene>
<reference evidence="1" key="1">
    <citation type="submission" date="2013-04" db="EMBL/GenBank/DDBJ databases">
        <authorList>
            <person name="Qu J."/>
            <person name="Murali S.C."/>
            <person name="Bandaranaike D."/>
            <person name="Bellair M."/>
            <person name="Blankenburg K."/>
            <person name="Chao H."/>
            <person name="Dinh H."/>
            <person name="Doddapaneni H."/>
            <person name="Downs B."/>
            <person name="Dugan-Rocha S."/>
            <person name="Elkadiri S."/>
            <person name="Gnanaolivu R.D."/>
            <person name="Hernandez B."/>
            <person name="Javaid M."/>
            <person name="Jayaseelan J.C."/>
            <person name="Lee S."/>
            <person name="Li M."/>
            <person name="Ming W."/>
            <person name="Munidasa M."/>
            <person name="Muniz J."/>
            <person name="Nguyen L."/>
            <person name="Ongeri F."/>
            <person name="Osuji N."/>
            <person name="Pu L.-L."/>
            <person name="Puazo M."/>
            <person name="Qu C."/>
            <person name="Quiroz J."/>
            <person name="Raj R."/>
            <person name="Weissenberger G."/>
            <person name="Xin Y."/>
            <person name="Zou X."/>
            <person name="Han Y."/>
            <person name="Richards S."/>
            <person name="Worley K."/>
            <person name="Muzny D."/>
            <person name="Gibbs R."/>
        </authorList>
    </citation>
    <scope>NUCLEOTIDE SEQUENCE</scope>
    <source>
        <strain evidence="1">Sampled in the wild</strain>
    </source>
</reference>
<dbReference type="AlphaFoldDB" id="A0A8K0KBP0"/>
<evidence type="ECO:0000313" key="2">
    <source>
        <dbReference type="Proteomes" id="UP000792457"/>
    </source>
</evidence>